<accession>A0A426X8J9</accession>
<proteinExistence type="predicted"/>
<reference evidence="1 2" key="1">
    <citation type="journal article" date="2014" name="Agronomy (Basel)">
        <title>A Draft Genome Sequence for Ensete ventricosum, the Drought-Tolerant Tree Against Hunger.</title>
        <authorList>
            <person name="Harrison J."/>
            <person name="Moore K.A."/>
            <person name="Paszkiewicz K."/>
            <person name="Jones T."/>
            <person name="Grant M."/>
            <person name="Ambacheew D."/>
            <person name="Muzemil S."/>
            <person name="Studholme D.J."/>
        </authorList>
    </citation>
    <scope>NUCLEOTIDE SEQUENCE [LARGE SCALE GENOMIC DNA]</scope>
</reference>
<gene>
    <name evidence="1" type="ORF">B296_00033920</name>
</gene>
<sequence length="135" mass="14928">MGSLLFIERKREMLDRWLGMTGRSNDYREDPTTTGKIGIDLVLILIQHDNNRSGKVEEPSLCVGEKGQCQKKEKLPMERAVGKKKSWPVAVAGVTEVANGEGHQLLQQRQELQWGCPRVAGSERLSAGGLAGDKE</sequence>
<evidence type="ECO:0000313" key="1">
    <source>
        <dbReference type="EMBL" id="RRT35802.1"/>
    </source>
</evidence>
<comment type="caution">
    <text evidence="1">The sequence shown here is derived from an EMBL/GenBank/DDBJ whole genome shotgun (WGS) entry which is preliminary data.</text>
</comment>
<dbReference type="Proteomes" id="UP000287651">
    <property type="component" value="Unassembled WGS sequence"/>
</dbReference>
<dbReference type="EMBL" id="AMZH03024517">
    <property type="protein sequence ID" value="RRT35802.1"/>
    <property type="molecule type" value="Genomic_DNA"/>
</dbReference>
<evidence type="ECO:0000313" key="2">
    <source>
        <dbReference type="Proteomes" id="UP000287651"/>
    </source>
</evidence>
<dbReference type="AlphaFoldDB" id="A0A426X8J9"/>
<organism evidence="1 2">
    <name type="scientific">Ensete ventricosum</name>
    <name type="common">Abyssinian banana</name>
    <name type="synonym">Musa ensete</name>
    <dbReference type="NCBI Taxonomy" id="4639"/>
    <lineage>
        <taxon>Eukaryota</taxon>
        <taxon>Viridiplantae</taxon>
        <taxon>Streptophyta</taxon>
        <taxon>Embryophyta</taxon>
        <taxon>Tracheophyta</taxon>
        <taxon>Spermatophyta</taxon>
        <taxon>Magnoliopsida</taxon>
        <taxon>Liliopsida</taxon>
        <taxon>Zingiberales</taxon>
        <taxon>Musaceae</taxon>
        <taxon>Ensete</taxon>
    </lineage>
</organism>
<protein>
    <submittedName>
        <fullName evidence="1">Uncharacterized protein</fullName>
    </submittedName>
</protein>
<name>A0A426X8J9_ENSVE</name>